<dbReference type="InterPro" id="IPR036837">
    <property type="entry name" value="Cation_efflux_CTD_sf"/>
</dbReference>
<dbReference type="SUPFAM" id="SSF161111">
    <property type="entry name" value="Cation efflux protein transmembrane domain-like"/>
    <property type="match status" value="1"/>
</dbReference>
<dbReference type="GO" id="GO:0006882">
    <property type="term" value="P:intracellular zinc ion homeostasis"/>
    <property type="evidence" value="ECO:0007669"/>
    <property type="project" value="TreeGrafter"/>
</dbReference>
<dbReference type="EMBL" id="BSDX01000001">
    <property type="protein sequence ID" value="GLI53811.1"/>
    <property type="molecule type" value="Genomic_DNA"/>
</dbReference>
<dbReference type="FunFam" id="1.20.1510.10:FF:000006">
    <property type="entry name" value="Divalent cation efflux transporter"/>
    <property type="match status" value="1"/>
</dbReference>
<evidence type="ECO:0000313" key="10">
    <source>
        <dbReference type="EMBL" id="GLI53811.1"/>
    </source>
</evidence>
<feature type="domain" description="Cation efflux protein cytoplasmic" evidence="9">
    <location>
        <begin position="211"/>
        <end position="283"/>
    </location>
</feature>
<protein>
    <submittedName>
        <fullName evidence="10">Cation efflux system protein</fullName>
    </submittedName>
</protein>
<feature type="transmembrane region" description="Helical" evidence="7">
    <location>
        <begin position="154"/>
        <end position="173"/>
    </location>
</feature>
<keyword evidence="3" id="KW-0813">Transport</keyword>
<proteinExistence type="inferred from homology"/>
<keyword evidence="5 7" id="KW-1133">Transmembrane helix</keyword>
<dbReference type="GO" id="GO:0015086">
    <property type="term" value="F:cadmium ion transmembrane transporter activity"/>
    <property type="evidence" value="ECO:0007669"/>
    <property type="project" value="TreeGrafter"/>
</dbReference>
<dbReference type="SUPFAM" id="SSF160240">
    <property type="entry name" value="Cation efflux protein cytoplasmic domain-like"/>
    <property type="match status" value="1"/>
</dbReference>
<evidence type="ECO:0000256" key="4">
    <source>
        <dbReference type="ARBA" id="ARBA00022692"/>
    </source>
</evidence>
<dbReference type="GO" id="GO:0005886">
    <property type="term" value="C:plasma membrane"/>
    <property type="evidence" value="ECO:0007669"/>
    <property type="project" value="TreeGrafter"/>
</dbReference>
<dbReference type="InterPro" id="IPR058533">
    <property type="entry name" value="Cation_efflux_TM"/>
</dbReference>
<reference evidence="10" key="1">
    <citation type="submission" date="2022-12" db="EMBL/GenBank/DDBJ databases">
        <title>Reference genome sequencing for broad-spectrum identification of bacterial and archaeal isolates by mass spectrometry.</title>
        <authorList>
            <person name="Sekiguchi Y."/>
            <person name="Tourlousse D.M."/>
        </authorList>
    </citation>
    <scope>NUCLEOTIDE SEQUENCE</scope>
    <source>
        <strain evidence="10">TSL-P1</strain>
    </source>
</reference>
<feature type="transmembrane region" description="Helical" evidence="7">
    <location>
        <begin position="115"/>
        <end position="133"/>
    </location>
</feature>
<comment type="caution">
    <text evidence="10">The sequence shown here is derived from an EMBL/GenBank/DDBJ whole genome shotgun (WGS) entry which is preliminary data.</text>
</comment>
<evidence type="ECO:0000256" key="2">
    <source>
        <dbReference type="ARBA" id="ARBA00008114"/>
    </source>
</evidence>
<dbReference type="PANTHER" id="PTHR43840">
    <property type="entry name" value="MITOCHONDRIAL METAL TRANSPORTER 1-RELATED"/>
    <property type="match status" value="1"/>
</dbReference>
<dbReference type="GO" id="GO:0015093">
    <property type="term" value="F:ferrous iron transmembrane transporter activity"/>
    <property type="evidence" value="ECO:0007669"/>
    <property type="project" value="TreeGrafter"/>
</dbReference>
<dbReference type="Gene3D" id="1.20.1510.10">
    <property type="entry name" value="Cation efflux protein transmembrane domain"/>
    <property type="match status" value="1"/>
</dbReference>
<dbReference type="PANTHER" id="PTHR43840:SF15">
    <property type="entry name" value="MITOCHONDRIAL METAL TRANSPORTER 1-RELATED"/>
    <property type="match status" value="1"/>
</dbReference>
<keyword evidence="4 7" id="KW-0812">Transmembrane</keyword>
<feature type="domain" description="Cation efflux protein transmembrane" evidence="8">
    <location>
        <begin position="11"/>
        <end position="204"/>
    </location>
</feature>
<comment type="subcellular location">
    <subcellularLocation>
        <location evidence="1">Membrane</location>
        <topology evidence="1">Multi-pass membrane protein</topology>
    </subcellularLocation>
</comment>
<gene>
    <name evidence="10" type="ORF">TISLANDTSLP1_15040</name>
</gene>
<evidence type="ECO:0000256" key="1">
    <source>
        <dbReference type="ARBA" id="ARBA00004141"/>
    </source>
</evidence>
<dbReference type="Pfam" id="PF16916">
    <property type="entry name" value="ZT_dimer"/>
    <property type="match status" value="1"/>
</dbReference>
<dbReference type="Gene3D" id="3.30.70.1350">
    <property type="entry name" value="Cation efflux protein, cytoplasmic domain"/>
    <property type="match status" value="1"/>
</dbReference>
<evidence type="ECO:0000256" key="7">
    <source>
        <dbReference type="SAM" id="Phobius"/>
    </source>
</evidence>
<evidence type="ECO:0000256" key="3">
    <source>
        <dbReference type="ARBA" id="ARBA00022448"/>
    </source>
</evidence>
<comment type="similarity">
    <text evidence="2">Belongs to the cation diffusion facilitator (CDF) transporter (TC 2.A.4) family.</text>
</comment>
<evidence type="ECO:0000259" key="8">
    <source>
        <dbReference type="Pfam" id="PF01545"/>
    </source>
</evidence>
<dbReference type="InterPro" id="IPR027470">
    <property type="entry name" value="Cation_efflux_CTD"/>
</dbReference>
<accession>A0A9W6GHC1</accession>
<feature type="transmembrane region" description="Helical" evidence="7">
    <location>
        <begin position="48"/>
        <end position="64"/>
    </location>
</feature>
<evidence type="ECO:0000256" key="5">
    <source>
        <dbReference type="ARBA" id="ARBA00022989"/>
    </source>
</evidence>
<name>A0A9W6GHC1_9BACT</name>
<dbReference type="Pfam" id="PF01545">
    <property type="entry name" value="Cation_efflux"/>
    <property type="match status" value="1"/>
</dbReference>
<keyword evidence="6 7" id="KW-0472">Membrane</keyword>
<dbReference type="NCBIfam" id="TIGR01297">
    <property type="entry name" value="CDF"/>
    <property type="match status" value="1"/>
</dbReference>
<dbReference type="InterPro" id="IPR002524">
    <property type="entry name" value="Cation_efflux"/>
</dbReference>
<keyword evidence="11" id="KW-1185">Reference proteome</keyword>
<sequence length="287" mass="32183">MDRRKEIRKVLLITLCLNLLVSFAKIIYGLKVNSLAIYSDGFHSLFDGVSNIGGIIGIYLASRPPDREHPYGHRKYETIFAVFIGVLMGFTSLEILKGAYESLIKTKRPELDEKAFIILLFTIIINIFVFTYERKRGKQLKSEFLIADSSHTKIDIFITSGIILAIIFIKSGFYILDSFAGLIIGVLVAREAFIILKESTDILIDKALLDSSEIERLVTTCNDVQACEDIRTRGTAGQIFVDLKILVDSSISVKEGHDIAERVEAIIKKEFPDVVDVVVHIEPGKKI</sequence>
<feature type="transmembrane region" description="Helical" evidence="7">
    <location>
        <begin position="76"/>
        <end position="95"/>
    </location>
</feature>
<dbReference type="InterPro" id="IPR027469">
    <property type="entry name" value="Cation_efflux_TMD_sf"/>
</dbReference>
<evidence type="ECO:0000313" key="11">
    <source>
        <dbReference type="Proteomes" id="UP001144297"/>
    </source>
</evidence>
<evidence type="ECO:0000256" key="6">
    <source>
        <dbReference type="ARBA" id="ARBA00023136"/>
    </source>
</evidence>
<organism evidence="10 11">
    <name type="scientific">Thermodesulfovibrio yellowstonii</name>
    <dbReference type="NCBI Taxonomy" id="28262"/>
    <lineage>
        <taxon>Bacteria</taxon>
        <taxon>Pseudomonadati</taxon>
        <taxon>Nitrospirota</taxon>
        <taxon>Thermodesulfovibrionia</taxon>
        <taxon>Thermodesulfovibrionales</taxon>
        <taxon>Thermodesulfovibrionaceae</taxon>
        <taxon>Thermodesulfovibrio</taxon>
    </lineage>
</organism>
<dbReference type="AlphaFoldDB" id="A0A9W6GHC1"/>
<dbReference type="GO" id="GO:0015341">
    <property type="term" value="F:zinc efflux antiporter activity"/>
    <property type="evidence" value="ECO:0007669"/>
    <property type="project" value="TreeGrafter"/>
</dbReference>
<dbReference type="Proteomes" id="UP001144297">
    <property type="component" value="Unassembled WGS sequence"/>
</dbReference>
<evidence type="ECO:0000259" key="9">
    <source>
        <dbReference type="Pfam" id="PF16916"/>
    </source>
</evidence>
<dbReference type="InterPro" id="IPR050291">
    <property type="entry name" value="CDF_Transporter"/>
</dbReference>